<proteinExistence type="predicted"/>
<accession>A0A673FVK4</accession>
<name>A0A673FVK4_9TELE</name>
<dbReference type="Ensembl" id="ENSSRHT00000003440.1">
    <property type="protein sequence ID" value="ENSSRHP00000003317.1"/>
    <property type="gene ID" value="ENSSRHG00000002262.1"/>
</dbReference>
<evidence type="ECO:0000313" key="2">
    <source>
        <dbReference type="Ensembl" id="ENSSRHP00000003317.1"/>
    </source>
</evidence>
<keyword evidence="1" id="KW-0472">Membrane</keyword>
<evidence type="ECO:0000256" key="1">
    <source>
        <dbReference type="SAM" id="Phobius"/>
    </source>
</evidence>
<protein>
    <submittedName>
        <fullName evidence="2">Uncharacterized protein</fullName>
    </submittedName>
</protein>
<sequence>MTTFEDILEEAGTFGRSQMRIVSIFCLVSIPFSFVYVGIVFQGFTPEHWCRDPAVSGIRERCGWSLQDARRATVPLMNSSAGVTYNQCQRLDMDWNATGLTCDNPESELIQAQLSTLPMTGCADGWEYDYEGRQSFVTEV</sequence>
<keyword evidence="3" id="KW-1185">Reference proteome</keyword>
<evidence type="ECO:0000313" key="3">
    <source>
        <dbReference type="Proteomes" id="UP000472270"/>
    </source>
</evidence>
<keyword evidence="1" id="KW-0812">Transmembrane</keyword>
<dbReference type="AlphaFoldDB" id="A0A673FVK4"/>
<keyword evidence="1" id="KW-1133">Transmembrane helix</keyword>
<feature type="transmembrane region" description="Helical" evidence="1">
    <location>
        <begin position="21"/>
        <end position="41"/>
    </location>
</feature>
<reference evidence="2" key="1">
    <citation type="submission" date="2025-08" db="UniProtKB">
        <authorList>
            <consortium name="Ensembl"/>
        </authorList>
    </citation>
    <scope>IDENTIFICATION</scope>
</reference>
<reference evidence="2" key="2">
    <citation type="submission" date="2025-09" db="UniProtKB">
        <authorList>
            <consortium name="Ensembl"/>
        </authorList>
    </citation>
    <scope>IDENTIFICATION</scope>
</reference>
<organism evidence="2 3">
    <name type="scientific">Sinocyclocheilus rhinocerous</name>
    <dbReference type="NCBI Taxonomy" id="307959"/>
    <lineage>
        <taxon>Eukaryota</taxon>
        <taxon>Metazoa</taxon>
        <taxon>Chordata</taxon>
        <taxon>Craniata</taxon>
        <taxon>Vertebrata</taxon>
        <taxon>Euteleostomi</taxon>
        <taxon>Actinopterygii</taxon>
        <taxon>Neopterygii</taxon>
        <taxon>Teleostei</taxon>
        <taxon>Ostariophysi</taxon>
        <taxon>Cypriniformes</taxon>
        <taxon>Cyprinidae</taxon>
        <taxon>Cyprininae</taxon>
        <taxon>Sinocyclocheilus</taxon>
    </lineage>
</organism>
<dbReference type="Proteomes" id="UP000472270">
    <property type="component" value="Unassembled WGS sequence"/>
</dbReference>